<proteinExistence type="inferred from homology"/>
<dbReference type="Proteomes" id="UP000649114">
    <property type="component" value="Unassembled WGS sequence"/>
</dbReference>
<dbReference type="InterPro" id="IPR001645">
    <property type="entry name" value="Folylpolyglutamate_synth"/>
</dbReference>
<evidence type="ECO:0000256" key="10">
    <source>
        <dbReference type="ARBA" id="ARBA00022842"/>
    </source>
</evidence>
<keyword evidence="12" id="KW-0472">Membrane</keyword>
<dbReference type="EMBL" id="JAAAPU010000061">
    <property type="protein sequence ID" value="KAF4204355.1"/>
    <property type="molecule type" value="Genomic_DNA"/>
</dbReference>
<dbReference type="Gene3D" id="3.40.50.300">
    <property type="entry name" value="P-loop containing nucleotide triphosphate hydrolases"/>
    <property type="match status" value="1"/>
</dbReference>
<reference evidence="15" key="1">
    <citation type="journal article" date="2020" name="bioRxiv">
        <title>Genomic and phenotypic heterogeneity of clinical isolates of the human pathogens Aspergillus fumigatus, Aspergillus lentulus and Aspergillus fumigatiaffinis.</title>
        <authorList>
            <person name="dos Santos R.A.C."/>
            <person name="Steenwyk J.L."/>
            <person name="Rivero-Menendez O."/>
            <person name="Mead M.E."/>
            <person name="Silva L.P."/>
            <person name="Bastos R.W."/>
            <person name="Alastruey-Izquierdo A."/>
            <person name="Goldman G.H."/>
            <person name="Rokas A."/>
        </authorList>
    </citation>
    <scope>NUCLEOTIDE SEQUENCE</scope>
    <source>
        <strain evidence="15">CNM-CM8927</strain>
    </source>
</reference>
<evidence type="ECO:0000256" key="5">
    <source>
        <dbReference type="ARBA" id="ARBA00022563"/>
    </source>
</evidence>
<evidence type="ECO:0000256" key="7">
    <source>
        <dbReference type="ARBA" id="ARBA00022723"/>
    </source>
</evidence>
<keyword evidence="5" id="KW-0554">One-carbon metabolism</keyword>
<keyword evidence="6" id="KW-0436">Ligase</keyword>
<comment type="pathway">
    <text evidence="2">Cofactor biosynthesis; tetrahydrofolylpolyglutamate biosynthesis.</text>
</comment>
<dbReference type="SUPFAM" id="SSF53623">
    <property type="entry name" value="MurD-like peptide ligases, catalytic domain"/>
    <property type="match status" value="1"/>
</dbReference>
<dbReference type="InterPro" id="IPR027417">
    <property type="entry name" value="P-loop_NTPase"/>
</dbReference>
<dbReference type="PANTHER" id="PTHR11136">
    <property type="entry name" value="FOLYLPOLYGLUTAMATE SYNTHASE-RELATED"/>
    <property type="match status" value="1"/>
</dbReference>
<evidence type="ECO:0000256" key="12">
    <source>
        <dbReference type="RuleBase" id="RU365011"/>
    </source>
</evidence>
<evidence type="ECO:0000313" key="15">
    <source>
        <dbReference type="EMBL" id="KAF4204355.1"/>
    </source>
</evidence>
<dbReference type="InterPro" id="IPR011990">
    <property type="entry name" value="TPR-like_helical_dom_sf"/>
</dbReference>
<feature type="domain" description="GPI inositol-deacylase PGAP1-like alpha/beta" evidence="13">
    <location>
        <begin position="95"/>
        <end position="163"/>
    </location>
</feature>
<comment type="function">
    <text evidence="1 12">Involved in inositol deacylation of GPI-anchored proteins which plays important roles in the quality control and ER-associated degradation of GPI-anchored proteins.</text>
</comment>
<dbReference type="GO" id="GO:0005524">
    <property type="term" value="F:ATP binding"/>
    <property type="evidence" value="ECO:0007669"/>
    <property type="project" value="UniProtKB-KW"/>
</dbReference>
<gene>
    <name evidence="15" type="ORF">CNMCM8927_007649</name>
</gene>
<dbReference type="InterPro" id="IPR036615">
    <property type="entry name" value="Mur_ligase_C_dom_sf"/>
</dbReference>
<dbReference type="GO" id="GO:0016788">
    <property type="term" value="F:hydrolase activity, acting on ester bonds"/>
    <property type="evidence" value="ECO:0007669"/>
    <property type="project" value="InterPro"/>
</dbReference>
<dbReference type="GO" id="GO:0015031">
    <property type="term" value="P:protein transport"/>
    <property type="evidence" value="ECO:0007669"/>
    <property type="project" value="UniProtKB-KW"/>
</dbReference>
<evidence type="ECO:0000256" key="4">
    <source>
        <dbReference type="ARBA" id="ARBA00015856"/>
    </source>
</evidence>
<keyword evidence="12" id="KW-0256">Endoplasmic reticulum</keyword>
<dbReference type="EC" id="3.1.-.-" evidence="12"/>
<dbReference type="SUPFAM" id="SSF52540">
    <property type="entry name" value="P-loop containing nucleoside triphosphate hydrolases"/>
    <property type="match status" value="1"/>
</dbReference>
<accession>A0AAN6BQ17</accession>
<evidence type="ECO:0000256" key="3">
    <source>
        <dbReference type="ARBA" id="ARBA00008276"/>
    </source>
</evidence>
<dbReference type="InterPro" id="IPR012908">
    <property type="entry name" value="PGAP1-ab_dom-like"/>
</dbReference>
<dbReference type="SUPFAM" id="SSF48452">
    <property type="entry name" value="TPR-like"/>
    <property type="match status" value="1"/>
</dbReference>
<comment type="subcellular location">
    <subcellularLocation>
        <location evidence="12">Endoplasmic reticulum membrane</location>
    </subcellularLocation>
</comment>
<evidence type="ECO:0000313" key="16">
    <source>
        <dbReference type="Proteomes" id="UP000649114"/>
    </source>
</evidence>
<dbReference type="GO" id="GO:0005789">
    <property type="term" value="C:endoplasmic reticulum membrane"/>
    <property type="evidence" value="ECO:0007669"/>
    <property type="project" value="UniProtKB-SubCell"/>
</dbReference>
<evidence type="ECO:0000256" key="11">
    <source>
        <dbReference type="ARBA" id="ARBA00047493"/>
    </source>
</evidence>
<dbReference type="GO" id="GO:0005739">
    <property type="term" value="C:mitochondrion"/>
    <property type="evidence" value="ECO:0007669"/>
    <property type="project" value="TreeGrafter"/>
</dbReference>
<name>A0AAN6BQ17_ASPLE</name>
<dbReference type="GO" id="GO:0004326">
    <property type="term" value="F:tetrahydrofolylpolyglutamate synthase activity"/>
    <property type="evidence" value="ECO:0007669"/>
    <property type="project" value="UniProtKB-EC"/>
</dbReference>
<evidence type="ECO:0000256" key="2">
    <source>
        <dbReference type="ARBA" id="ARBA00005150"/>
    </source>
</evidence>
<evidence type="ECO:0000256" key="9">
    <source>
        <dbReference type="ARBA" id="ARBA00022840"/>
    </source>
</evidence>
<dbReference type="GO" id="GO:0006730">
    <property type="term" value="P:one-carbon metabolic process"/>
    <property type="evidence" value="ECO:0007669"/>
    <property type="project" value="UniProtKB-KW"/>
</dbReference>
<dbReference type="InterPro" id="IPR029058">
    <property type="entry name" value="AB_hydrolase_fold"/>
</dbReference>
<keyword evidence="12" id="KW-0813">Transport</keyword>
<protein>
    <recommendedName>
        <fullName evidence="4 12">GPI inositol-deacylase</fullName>
        <ecNumber evidence="12">3.1.-.-</ecNumber>
    </recommendedName>
</protein>
<keyword evidence="9" id="KW-0067">ATP-binding</keyword>
<comment type="caution">
    <text evidence="15">The sequence shown here is derived from an EMBL/GenBank/DDBJ whole genome shotgun (WGS) entry which is preliminary data.</text>
</comment>
<keyword evidence="8" id="KW-0547">Nucleotide-binding</keyword>
<dbReference type="SUPFAM" id="SSF53474">
    <property type="entry name" value="alpha/beta-Hydrolases"/>
    <property type="match status" value="1"/>
</dbReference>
<evidence type="ECO:0000259" key="13">
    <source>
        <dbReference type="Pfam" id="PF07819"/>
    </source>
</evidence>
<dbReference type="InterPro" id="IPR036565">
    <property type="entry name" value="Mur-like_cat_sf"/>
</dbReference>
<sequence>MTKDSEYGIIVVHDPENTSASEDENRVNNTVFDLVAIHGLNGDPINTWTHTETRVMWLRDLLPAAIPDIRIMTFGYNARFKNFTAQQDLRSISSKLLAELVDLRTTEDEKSRPIVFVCHSLGGIVAKKALLIGCTEEQERVQQSVYGILFLGTPHNGSSLAATGKVLANIVATFSPIRTPRALIRTLQKDSEALLEITEDFLKRRKKIRLVSFYELEFTSIGPFLRKLIVDQRSAVLNVPHEITVPQFADHRNIARFRSSQDRSFRPVLSRLKEFAQTLRSGHPGGTRSFTDQNNESCIPFDLQTQPCSFFRGRDDVFDMLKMCFNEDQNQPQTRRTFAICGLGGTGKTQTALHYAVQNLAKYKSGIAFVNATSMASLTADFDRLHDLLRLGDSKDKIRAVKSWLSRPENSKWLLVFDNADDLDTVPLHKFYPAVNWGHIIITSRDQAVIGSIAENGHILSPLREGDAVQLLLEKSGIQHPTEGDIEDARTVTGLLGSLPLALVQAGAFVRSRHRSLQQYCRLYRTRRDDLLGFASRLGNSEKAVLTTWEINFKQVERESPGAASLLLLVSFLEQSSIPEMLLHRGTTPQRRWSEDGEMIEVTAETEGVEKHLVQVIQGDFEFDMAVEKLLSFSLISCNKESEGLRSFSIHPLVQYCAIKRLSPVDVRKWRWQALLLVCHAFPRNRFLEPLNGEVGRTLLPHLSRVLSEYDAMCLEHGDPASFRHELASTLLAASRFSNAKWKVEAIDRTKKLLEGDNDRFLNAWLAFRESSVMRMSGKLRESESALYKFLHDAATPKEKELELSRRYNAQRGELVISFAENLIREGKLVEAKAELTEWSPLDIAPSSLEKITSRARDITLGKTLRLQGLFHEALAQLNGVLQDCLLDEYFEGTGWYRVLLSEVADLRCELGQPLEAEKLLIQELTPMREKGTQDIATGRRLRMSLAETYLERNMFAQAEELLLELHRAFSSSDEPDYNAQFNIFRLWISLARISHKQSEWEQAILRWRNALSALGRLGQDKSFNAGLDNAVNSLNVIHVSGTKGKGSTCAFTRAILRAHGMRTGFPKRIGLYTSPHLQCIRERIQLDDHPVPEDLFTKYFFEVWDRIMPEDIEQDSGNARQPRYLQFLVLLAFHTFIREGVQAAIFEVHHGGEYDATNVIQSPVATGITSLGMDHVAQLGPTIETIAWHKAGIFKPGAPAFSVNQKPGPAEVMRNRALDKGTTLTFVSTNECLPTAGRVLSVPVQRLNCSLALELSRAFIHAKAPGHIISDEDIYHGVESFLLTGRFEVIDEGQVQWFVDGAHNVLSLKEAAEWFAKNASNDRKCRSLIFSHLSEARDGVTLVRSLAHALFKNKVKPDHVIFTTYQEKEDDSIDRVTEASEARIHDLCALYSSVWKELDPQATVTSTPTIERAVTLARIMGGREDGMQVLVTGSLHMVGGALRFLRPSSH</sequence>
<keyword evidence="10" id="KW-0460">Magnesium</keyword>
<dbReference type="Gene3D" id="3.40.50.1820">
    <property type="entry name" value="alpha/beta hydrolase"/>
    <property type="match status" value="1"/>
</dbReference>
<evidence type="ECO:0000259" key="14">
    <source>
        <dbReference type="Pfam" id="PF25000"/>
    </source>
</evidence>
<reference evidence="15" key="2">
    <citation type="submission" date="2020-04" db="EMBL/GenBank/DDBJ databases">
        <authorList>
            <person name="Santos R.A.C."/>
            <person name="Steenwyk J.L."/>
            <person name="Rivero-Menendez O."/>
            <person name="Mead M.E."/>
            <person name="Silva L.P."/>
            <person name="Bastos R.W."/>
            <person name="Alastruey-Izquierdo A."/>
            <person name="Goldman G.H."/>
            <person name="Rokas A."/>
        </authorList>
    </citation>
    <scope>NUCLEOTIDE SEQUENCE</scope>
    <source>
        <strain evidence="15">CNM-CM8927</strain>
    </source>
</reference>
<comment type="catalytic activity">
    <reaction evidence="11">
        <text>(6S)-5,6,7,8-tetrahydrofolyl-(gamma-L-Glu)(n) + L-glutamate + ATP = (6S)-5,6,7,8-tetrahydrofolyl-(gamma-L-Glu)(n+1) + ADP + phosphate + H(+)</text>
        <dbReference type="Rhea" id="RHEA:10580"/>
        <dbReference type="Rhea" id="RHEA-COMP:14738"/>
        <dbReference type="Rhea" id="RHEA-COMP:14740"/>
        <dbReference type="ChEBI" id="CHEBI:15378"/>
        <dbReference type="ChEBI" id="CHEBI:29985"/>
        <dbReference type="ChEBI" id="CHEBI:30616"/>
        <dbReference type="ChEBI" id="CHEBI:43474"/>
        <dbReference type="ChEBI" id="CHEBI:141005"/>
        <dbReference type="ChEBI" id="CHEBI:456216"/>
        <dbReference type="EC" id="6.3.2.17"/>
    </reaction>
</comment>
<evidence type="ECO:0000256" key="8">
    <source>
        <dbReference type="ARBA" id="ARBA00022741"/>
    </source>
</evidence>
<dbReference type="InterPro" id="IPR056681">
    <property type="entry name" value="DUF7779"/>
</dbReference>
<evidence type="ECO:0000256" key="6">
    <source>
        <dbReference type="ARBA" id="ARBA00022598"/>
    </source>
</evidence>
<comment type="similarity">
    <text evidence="3">Belongs to the folylpolyglutamate synthase family.</text>
</comment>
<organism evidence="15 16">
    <name type="scientific">Aspergillus lentulus</name>
    <dbReference type="NCBI Taxonomy" id="293939"/>
    <lineage>
        <taxon>Eukaryota</taxon>
        <taxon>Fungi</taxon>
        <taxon>Dikarya</taxon>
        <taxon>Ascomycota</taxon>
        <taxon>Pezizomycotina</taxon>
        <taxon>Eurotiomycetes</taxon>
        <taxon>Eurotiomycetidae</taxon>
        <taxon>Eurotiales</taxon>
        <taxon>Aspergillaceae</taxon>
        <taxon>Aspergillus</taxon>
        <taxon>Aspergillus subgen. Fumigati</taxon>
    </lineage>
</organism>
<keyword evidence="12" id="KW-0653">Protein transport</keyword>
<dbReference type="Pfam" id="PF07819">
    <property type="entry name" value="PGAP1"/>
    <property type="match status" value="1"/>
</dbReference>
<keyword evidence="12" id="KW-0378">Hydrolase</keyword>
<feature type="domain" description="DUF7779" evidence="14">
    <location>
        <begin position="556"/>
        <end position="665"/>
    </location>
</feature>
<keyword evidence="7" id="KW-0479">Metal-binding</keyword>
<dbReference type="SUPFAM" id="SSF53244">
    <property type="entry name" value="MurD-like peptide ligases, peptide-binding domain"/>
    <property type="match status" value="1"/>
</dbReference>
<dbReference type="Gene3D" id="3.90.190.20">
    <property type="entry name" value="Mur ligase, C-terminal domain"/>
    <property type="match status" value="1"/>
</dbReference>
<dbReference type="Gene3D" id="3.40.1190.10">
    <property type="entry name" value="Mur-like, catalytic domain"/>
    <property type="match status" value="1"/>
</dbReference>
<dbReference type="NCBIfam" id="TIGR01499">
    <property type="entry name" value="folC"/>
    <property type="match status" value="1"/>
</dbReference>
<comment type="similarity">
    <text evidence="12">Belongs to the GPI inositol-deacylase family.</text>
</comment>
<dbReference type="Pfam" id="PF25000">
    <property type="entry name" value="DUF7779"/>
    <property type="match status" value="1"/>
</dbReference>
<dbReference type="GO" id="GO:0005829">
    <property type="term" value="C:cytosol"/>
    <property type="evidence" value="ECO:0007669"/>
    <property type="project" value="TreeGrafter"/>
</dbReference>
<evidence type="ECO:0000256" key="1">
    <source>
        <dbReference type="ARBA" id="ARBA00003496"/>
    </source>
</evidence>
<dbReference type="PANTHER" id="PTHR11136:SF5">
    <property type="entry name" value="FOLYLPOLYGLUTAMATE SYNTHASE, MITOCHONDRIAL"/>
    <property type="match status" value="1"/>
</dbReference>
<dbReference type="GO" id="GO:0046872">
    <property type="term" value="F:metal ion binding"/>
    <property type="evidence" value="ECO:0007669"/>
    <property type="project" value="UniProtKB-KW"/>
</dbReference>